<sequence length="452" mass="49017">MRKSKNLAIPTLVSVVTISVLATACSSTQTTGGSTSTNPSAAPSTTAASEAKGAQGGVSTVTMWHGLTSIDLDNMNNVVKAFEAKNPTIKIKLVYTESSEGADQKLLTSVAGGNPPDIAYFDRFKVGSWAAQDSLTDLSAMAAAAGINKDSYYPFAWDESSYKGKLYAIPLGTDSRLLFYNKDHFKEVGLDPNNPPKTIAELEAAAQKLTIKEGKRFKRIGFIPWYSQGWLYGWGWSFGGDFQDKATGKITANDPKVVDALQWMTDFGKKYNVEDIAGFTSAAGTDEMDPFIAGQISMKISGNWTVAGIKKFKPNLNYGVTPIPTPTGSNFTTWSGGMSLIIPKGAKNVEPAWKFLEFLGKEEGQYLLNSQSGMSVIDSVNAKFGYKDDPIMKEFVNILPKSHNRPVIPEGQLLWNELASATEKATRGSGTPKENLDKVTETVNKALEKYNK</sequence>
<gene>
    <name evidence="6" type="ORF">GC097_15530</name>
</gene>
<dbReference type="Pfam" id="PF01547">
    <property type="entry name" value="SBP_bac_1"/>
    <property type="match status" value="1"/>
</dbReference>
<proteinExistence type="inferred from homology"/>
<protein>
    <submittedName>
        <fullName evidence="6">Extracellular solute-binding protein</fullName>
    </submittedName>
</protein>
<feature type="compositionally biased region" description="Low complexity" evidence="4">
    <location>
        <begin position="27"/>
        <end position="49"/>
    </location>
</feature>
<evidence type="ECO:0000313" key="6">
    <source>
        <dbReference type="EMBL" id="NOV01429.1"/>
    </source>
</evidence>
<dbReference type="CDD" id="cd14748">
    <property type="entry name" value="PBP2_UgpB"/>
    <property type="match status" value="1"/>
</dbReference>
<dbReference type="SUPFAM" id="SSF53850">
    <property type="entry name" value="Periplasmic binding protein-like II"/>
    <property type="match status" value="1"/>
</dbReference>
<comment type="similarity">
    <text evidence="1">Belongs to the bacterial solute-binding protein 1 family.</text>
</comment>
<accession>A0ABX1ZRI0</accession>
<dbReference type="RefSeq" id="WP_171684246.1">
    <property type="nucleotide sequence ID" value="NZ_WHNZ01000030.1"/>
</dbReference>
<evidence type="ECO:0000256" key="5">
    <source>
        <dbReference type="SAM" id="SignalP"/>
    </source>
</evidence>
<organism evidence="6 7">
    <name type="scientific">Paenibacillus planticolens</name>
    <dbReference type="NCBI Taxonomy" id="2654976"/>
    <lineage>
        <taxon>Bacteria</taxon>
        <taxon>Bacillati</taxon>
        <taxon>Bacillota</taxon>
        <taxon>Bacilli</taxon>
        <taxon>Bacillales</taxon>
        <taxon>Paenibacillaceae</taxon>
        <taxon>Paenibacillus</taxon>
    </lineage>
</organism>
<dbReference type="PROSITE" id="PS51257">
    <property type="entry name" value="PROKAR_LIPOPROTEIN"/>
    <property type="match status" value="1"/>
</dbReference>
<keyword evidence="7" id="KW-1185">Reference proteome</keyword>
<reference evidence="6 7" key="1">
    <citation type="submission" date="2019-10" db="EMBL/GenBank/DDBJ databases">
        <title>Description of Paenibacillus pedi sp. nov.</title>
        <authorList>
            <person name="Carlier A."/>
            <person name="Qi S."/>
        </authorList>
    </citation>
    <scope>NUCLEOTIDE SEQUENCE [LARGE SCALE GENOMIC DNA]</scope>
    <source>
        <strain evidence="6 7">LMG 31457</strain>
    </source>
</reference>
<keyword evidence="2" id="KW-0813">Transport</keyword>
<name>A0ABX1ZRI0_9BACL</name>
<feature type="signal peptide" evidence="5">
    <location>
        <begin position="1"/>
        <end position="22"/>
    </location>
</feature>
<evidence type="ECO:0000256" key="1">
    <source>
        <dbReference type="ARBA" id="ARBA00008520"/>
    </source>
</evidence>
<evidence type="ECO:0000313" key="7">
    <source>
        <dbReference type="Proteomes" id="UP000618579"/>
    </source>
</evidence>
<dbReference type="Gene3D" id="3.40.190.10">
    <property type="entry name" value="Periplasmic binding protein-like II"/>
    <property type="match status" value="2"/>
</dbReference>
<keyword evidence="3 5" id="KW-0732">Signal</keyword>
<evidence type="ECO:0000256" key="4">
    <source>
        <dbReference type="SAM" id="MobiDB-lite"/>
    </source>
</evidence>
<dbReference type="InterPro" id="IPR006059">
    <property type="entry name" value="SBP"/>
</dbReference>
<evidence type="ECO:0000256" key="3">
    <source>
        <dbReference type="ARBA" id="ARBA00022729"/>
    </source>
</evidence>
<feature type="region of interest" description="Disordered" evidence="4">
    <location>
        <begin position="27"/>
        <end position="53"/>
    </location>
</feature>
<comment type="caution">
    <text evidence="6">The sequence shown here is derived from an EMBL/GenBank/DDBJ whole genome shotgun (WGS) entry which is preliminary data.</text>
</comment>
<dbReference type="PANTHER" id="PTHR30061:SF50">
    <property type="entry name" value="MALTOSE_MALTODEXTRIN-BINDING PERIPLASMIC PROTEIN"/>
    <property type="match status" value="1"/>
</dbReference>
<dbReference type="PANTHER" id="PTHR30061">
    <property type="entry name" value="MALTOSE-BINDING PERIPLASMIC PROTEIN"/>
    <property type="match status" value="1"/>
</dbReference>
<dbReference type="Proteomes" id="UP000618579">
    <property type="component" value="Unassembled WGS sequence"/>
</dbReference>
<evidence type="ECO:0000256" key="2">
    <source>
        <dbReference type="ARBA" id="ARBA00022448"/>
    </source>
</evidence>
<dbReference type="EMBL" id="WHNZ01000030">
    <property type="protein sequence ID" value="NOV01429.1"/>
    <property type="molecule type" value="Genomic_DNA"/>
</dbReference>
<feature type="chain" id="PRO_5046718302" evidence="5">
    <location>
        <begin position="23"/>
        <end position="452"/>
    </location>
</feature>